<proteinExistence type="predicted"/>
<accession>A0A9E5JW51</accession>
<dbReference type="SUPFAM" id="SSF49785">
    <property type="entry name" value="Galactose-binding domain-like"/>
    <property type="match status" value="1"/>
</dbReference>
<dbReference type="InterPro" id="IPR053161">
    <property type="entry name" value="Ulvan_degrading_GH"/>
</dbReference>
<reference evidence="1" key="1">
    <citation type="submission" date="2020-03" db="EMBL/GenBank/DDBJ databases">
        <authorList>
            <person name="Guo F."/>
        </authorList>
    </citation>
    <scope>NUCLEOTIDE SEQUENCE</scope>
    <source>
        <strain evidence="1">JCM 30134</strain>
    </source>
</reference>
<dbReference type="RefSeq" id="WP_167184938.1">
    <property type="nucleotide sequence ID" value="NZ_JAAONZ010000005.1"/>
</dbReference>
<dbReference type="AlphaFoldDB" id="A0A9E5JW51"/>
<name>A0A9E5JW51_9GAMM</name>
<dbReference type="PANTHER" id="PTHR36848">
    <property type="entry name" value="DNA-BINDING PROTEIN (PUTATIVE SECRETED PROTEIN)-RELATED"/>
    <property type="match status" value="1"/>
</dbReference>
<dbReference type="Pfam" id="PF17132">
    <property type="entry name" value="Glyco_hydro_106"/>
    <property type="match status" value="1"/>
</dbReference>
<comment type="caution">
    <text evidence="1">The sequence shown here is derived from an EMBL/GenBank/DDBJ whole genome shotgun (WGS) entry which is preliminary data.</text>
</comment>
<dbReference type="Proteomes" id="UP000787472">
    <property type="component" value="Unassembled WGS sequence"/>
</dbReference>
<sequence>MIKKILRWTLYLSVSLAVLVALVIAGFTHVVRQGLVPPADPAGQPSIASYAIGEPEPQGEGAAHLVGLFSWEAIATPPKSARPWTRWWWPGGAVDPAVLQQQLEQLDAANFGGAEIQASAMGIAAVTDESALTAVYSFDTPSFYHKLDSLMQTVEELGWQVDLTHLSGWPPGGPQINLEDSLTELAYGETSVVVKPDGTALELALPEPAPPANKYALAAFEPFMGDFVNFAANHAQLLSVLAVQKTGGQHAWNPLNLNDTETLDAATAVVLTDKVRDGKLHWQAPAGEWAIIASYLLPSGEVPINGAQSPKGYVVDHLRQPQVRGHYEYAFGQRTGLPKHYGKGVRGFFNDSLEFRLNRMSSPDILTEFKSRRGYDLAPLLPAIYVTGADDLYFSEVFGVHAAPEFRLTDMDDRIRYDYSRTLSDLMIERFIATSANWAEARGLISRGQSYGVDLDMLRAMGANTIPETEQLQGGGSNLSLKMASSAAALYGKPLVSAESFVWRGYDYSSTARKLKAAADKLLLAGINHIVYHGTPYPWSGGEPGPFGPEGWSPFSGVENPGHFSSIVSPANTSLWPDIGQLNQYMARSQNLLRQGSSSVDVLIYYPFLGYRSGEENTHEPLVNGELPDYDATTLADDPLAQMREPVKKLVQAPPHQEDVRARWLAELQPLTAELERRGLSWGWVNAHAIDSELLDSGQLTASGGRYQSILFANVEAMEDSTLARVGELSAQGTQILFFGRLPSRQPGFKDAERGDAQVRQRVTNLFATGQARLMDNPETVVTRVASRTVAPLTQAPTAGIRSYARMLGHDEWIYFFANQSAQAETVSLTLPADTEAWWFDALQGTAWPVQPNNKQSQNQQLQLGLRGYSSRFLILGQPMPQNQQVHVAVEELTNRGELLQVLDQWQLQVGDKTLELQTLQDWRNIPELTYSDAPGIYQHSFTLPETAATDSYLLDLGLVFGSAKVAVNGKAMARASIPPFVVDITSALQPGDNTIEVEVLPPLVNGFIAKARAQDPRYQHMARADGSAFGAGLPGPVRLFRTEVNQ</sequence>
<dbReference type="EMBL" id="JAAONZ010000005">
    <property type="protein sequence ID" value="NHO65625.1"/>
    <property type="molecule type" value="Genomic_DNA"/>
</dbReference>
<protein>
    <recommendedName>
        <fullName evidence="3">Alpha-L-rhamnosidase</fullName>
    </recommendedName>
</protein>
<dbReference type="InterPro" id="IPR008979">
    <property type="entry name" value="Galactose-bd-like_sf"/>
</dbReference>
<evidence type="ECO:0000313" key="2">
    <source>
        <dbReference type="Proteomes" id="UP000787472"/>
    </source>
</evidence>
<dbReference type="NCBIfam" id="NF045579">
    <property type="entry name" value="rhamnoside_JR"/>
    <property type="match status" value="1"/>
</dbReference>
<dbReference type="PANTHER" id="PTHR36848:SF2">
    <property type="entry name" value="SECRETED PROTEIN"/>
    <property type="match status" value="1"/>
</dbReference>
<organism evidence="1 2">
    <name type="scientific">Pseudomaricurvus hydrocarbonicus</name>
    <dbReference type="NCBI Taxonomy" id="1470433"/>
    <lineage>
        <taxon>Bacteria</taxon>
        <taxon>Pseudomonadati</taxon>
        <taxon>Pseudomonadota</taxon>
        <taxon>Gammaproteobacteria</taxon>
        <taxon>Cellvibrionales</taxon>
        <taxon>Cellvibrionaceae</taxon>
        <taxon>Pseudomaricurvus</taxon>
    </lineage>
</organism>
<evidence type="ECO:0008006" key="3">
    <source>
        <dbReference type="Google" id="ProtNLM"/>
    </source>
</evidence>
<evidence type="ECO:0000313" key="1">
    <source>
        <dbReference type="EMBL" id="NHO65625.1"/>
    </source>
</evidence>
<keyword evidence="2" id="KW-1185">Reference proteome</keyword>
<gene>
    <name evidence="1" type="ORF">G8770_08740</name>
</gene>
<dbReference type="Gene3D" id="2.60.120.260">
    <property type="entry name" value="Galactose-binding domain-like"/>
    <property type="match status" value="1"/>
</dbReference>